<evidence type="ECO:0000313" key="1">
    <source>
        <dbReference type="EMBL" id="CAJ1972550.1"/>
    </source>
</evidence>
<dbReference type="Proteomes" id="UP001189624">
    <property type="component" value="Chromosome 8"/>
</dbReference>
<keyword evidence="2" id="KW-1185">Reference proteome</keyword>
<name>A0AA86W0A0_9FABA</name>
<sequence>MGEYQCAMHEECVVLNPGDTLGEPFLFVFESLCNHCSSDWARSLVHSYRLKPTTTLRVKVGASLVILVVQLSSSFERPPKKSKIFMVDLYCSQEAQVKKVIKGIVVACECQSRWLGRRGDDDDGGFGAGEERVRDFGGKRLVVWFTIRDGLMMVVLVAGSDEGKTEVVVWGFHR</sequence>
<dbReference type="EMBL" id="OY731405">
    <property type="protein sequence ID" value="CAJ1972550.1"/>
    <property type="molecule type" value="Genomic_DNA"/>
</dbReference>
<protein>
    <submittedName>
        <fullName evidence="1">Uncharacterized protein</fullName>
    </submittedName>
</protein>
<accession>A0AA86W0A0</accession>
<organism evidence="1 2">
    <name type="scientific">Sphenostylis stenocarpa</name>
    <dbReference type="NCBI Taxonomy" id="92480"/>
    <lineage>
        <taxon>Eukaryota</taxon>
        <taxon>Viridiplantae</taxon>
        <taxon>Streptophyta</taxon>
        <taxon>Embryophyta</taxon>
        <taxon>Tracheophyta</taxon>
        <taxon>Spermatophyta</taxon>
        <taxon>Magnoliopsida</taxon>
        <taxon>eudicotyledons</taxon>
        <taxon>Gunneridae</taxon>
        <taxon>Pentapetalae</taxon>
        <taxon>rosids</taxon>
        <taxon>fabids</taxon>
        <taxon>Fabales</taxon>
        <taxon>Fabaceae</taxon>
        <taxon>Papilionoideae</taxon>
        <taxon>50 kb inversion clade</taxon>
        <taxon>NPAAA clade</taxon>
        <taxon>indigoferoid/millettioid clade</taxon>
        <taxon>Phaseoleae</taxon>
        <taxon>Sphenostylis</taxon>
    </lineage>
</organism>
<evidence type="ECO:0000313" key="2">
    <source>
        <dbReference type="Proteomes" id="UP001189624"/>
    </source>
</evidence>
<dbReference type="AlphaFoldDB" id="A0AA86W0A0"/>
<dbReference type="Gramene" id="rna-AYBTSS11_LOCUS24599">
    <property type="protein sequence ID" value="CAJ1972550.1"/>
    <property type="gene ID" value="gene-AYBTSS11_LOCUS24599"/>
</dbReference>
<proteinExistence type="predicted"/>
<reference evidence="1" key="1">
    <citation type="submission" date="2023-10" db="EMBL/GenBank/DDBJ databases">
        <authorList>
            <person name="Domelevo Entfellner J.-B."/>
        </authorList>
    </citation>
    <scope>NUCLEOTIDE SEQUENCE</scope>
</reference>
<gene>
    <name evidence="1" type="ORF">AYBTSS11_LOCUS24599</name>
</gene>